<gene>
    <name evidence="1" type="ORF">NPX13_g3814</name>
</gene>
<accession>A0A9W8NH16</accession>
<dbReference type="EMBL" id="JANPWZ010000498">
    <property type="protein sequence ID" value="KAJ3576076.1"/>
    <property type="molecule type" value="Genomic_DNA"/>
</dbReference>
<comment type="caution">
    <text evidence="1">The sequence shown here is derived from an EMBL/GenBank/DDBJ whole genome shotgun (WGS) entry which is preliminary data.</text>
</comment>
<dbReference type="AlphaFoldDB" id="A0A9W8NH16"/>
<keyword evidence="2" id="KW-1185">Reference proteome</keyword>
<sequence>MTSVANRLAAACDQHDGLAELMTDDVMRLLSGAPAIVAVVRAILQKGVFPMRVWRFISDSEFSKVYAYCLSIDLGLRSEDSQMQ</sequence>
<reference evidence="1" key="1">
    <citation type="submission" date="2022-07" db="EMBL/GenBank/DDBJ databases">
        <title>Genome Sequence of Xylaria arbuscula.</title>
        <authorList>
            <person name="Buettner E."/>
        </authorList>
    </citation>
    <scope>NUCLEOTIDE SEQUENCE</scope>
    <source>
        <strain evidence="1">VT107</strain>
    </source>
</reference>
<proteinExistence type="predicted"/>
<protein>
    <submittedName>
        <fullName evidence="1">Uncharacterized protein</fullName>
    </submittedName>
</protein>
<organism evidence="1 2">
    <name type="scientific">Xylaria arbuscula</name>
    <dbReference type="NCBI Taxonomy" id="114810"/>
    <lineage>
        <taxon>Eukaryota</taxon>
        <taxon>Fungi</taxon>
        <taxon>Dikarya</taxon>
        <taxon>Ascomycota</taxon>
        <taxon>Pezizomycotina</taxon>
        <taxon>Sordariomycetes</taxon>
        <taxon>Xylariomycetidae</taxon>
        <taxon>Xylariales</taxon>
        <taxon>Xylariaceae</taxon>
        <taxon>Xylaria</taxon>
    </lineage>
</organism>
<name>A0A9W8NH16_9PEZI</name>
<dbReference type="Proteomes" id="UP001148614">
    <property type="component" value="Unassembled WGS sequence"/>
</dbReference>
<evidence type="ECO:0000313" key="2">
    <source>
        <dbReference type="Proteomes" id="UP001148614"/>
    </source>
</evidence>
<evidence type="ECO:0000313" key="1">
    <source>
        <dbReference type="EMBL" id="KAJ3576076.1"/>
    </source>
</evidence>